<dbReference type="Proteomes" id="UP000006671">
    <property type="component" value="Unassembled WGS sequence"/>
</dbReference>
<dbReference type="GeneID" id="8853322"/>
<keyword evidence="2" id="KW-1185">Reference proteome</keyword>
<accession>D2VIF0</accession>
<dbReference type="OMA" id="DRDMENP"/>
<dbReference type="VEuPathDB" id="AmoebaDB:NAEGRDRAFT_68661"/>
<protein>
    <submittedName>
        <fullName evidence="1">Predicted protein</fullName>
    </submittedName>
</protein>
<evidence type="ECO:0000313" key="2">
    <source>
        <dbReference type="Proteomes" id="UP000006671"/>
    </source>
</evidence>
<dbReference type="InParanoid" id="D2VIF0"/>
<dbReference type="EMBL" id="GG738874">
    <property type="protein sequence ID" value="EFC43255.1"/>
    <property type="molecule type" value="Genomic_DNA"/>
</dbReference>
<dbReference type="RefSeq" id="XP_002675999.1">
    <property type="nucleotide sequence ID" value="XM_002675953.1"/>
</dbReference>
<gene>
    <name evidence="1" type="ORF">NAEGRDRAFT_68661</name>
</gene>
<organism evidence="2">
    <name type="scientific">Naegleria gruberi</name>
    <name type="common">Amoeba</name>
    <dbReference type="NCBI Taxonomy" id="5762"/>
    <lineage>
        <taxon>Eukaryota</taxon>
        <taxon>Discoba</taxon>
        <taxon>Heterolobosea</taxon>
        <taxon>Tetramitia</taxon>
        <taxon>Eutetramitia</taxon>
        <taxon>Vahlkampfiidae</taxon>
        <taxon>Naegleria</taxon>
    </lineage>
</organism>
<dbReference type="OrthoDB" id="10260796at2759"/>
<dbReference type="AlphaFoldDB" id="D2VIF0"/>
<reference evidence="1 2" key="1">
    <citation type="journal article" date="2010" name="Cell">
        <title>The genome of Naegleria gruberi illuminates early eukaryotic versatility.</title>
        <authorList>
            <person name="Fritz-Laylin L.K."/>
            <person name="Prochnik S.E."/>
            <person name="Ginger M.L."/>
            <person name="Dacks J.B."/>
            <person name="Carpenter M.L."/>
            <person name="Field M.C."/>
            <person name="Kuo A."/>
            <person name="Paredez A."/>
            <person name="Chapman J."/>
            <person name="Pham J."/>
            <person name="Shu S."/>
            <person name="Neupane R."/>
            <person name="Cipriano M."/>
            <person name="Mancuso J."/>
            <person name="Tu H."/>
            <person name="Salamov A."/>
            <person name="Lindquist E."/>
            <person name="Shapiro H."/>
            <person name="Lucas S."/>
            <person name="Grigoriev I.V."/>
            <person name="Cande W.Z."/>
            <person name="Fulton C."/>
            <person name="Rokhsar D.S."/>
            <person name="Dawson S.C."/>
        </authorList>
    </citation>
    <scope>NUCLEOTIDE SEQUENCE [LARGE SCALE GENOMIC DNA]</scope>
    <source>
        <strain evidence="1 2">NEG-M</strain>
    </source>
</reference>
<name>D2VIF0_NAEGR</name>
<sequence length="163" mass="19565">MFATLIKNYPKDVNNFRDLLQNLDDGYYVDISELEDRSVKNILTDMFKEHFNLKRDKETREYKKRSSQKDESLVKIFEDFTENYKPETTQPKSLLEAHTQKFNSSQPEVERRNLESRGYMTWNRDRDMENPCLAVDKKRLMDTVNNAAKFSQKFNSTTEYKFM</sequence>
<dbReference type="KEGG" id="ngr:NAEGRDRAFT_68661"/>
<evidence type="ECO:0000313" key="1">
    <source>
        <dbReference type="EMBL" id="EFC43255.1"/>
    </source>
</evidence>
<proteinExistence type="predicted"/>